<keyword evidence="3 7" id="KW-0808">Transferase</keyword>
<keyword evidence="7" id="KW-0460">Magnesium</keyword>
<keyword evidence="5 7" id="KW-0418">Kinase</keyword>
<feature type="site" description="Transition state stabilizer" evidence="7">
    <location>
        <position position="181"/>
    </location>
</feature>
<name>F4A046_MAHA5</name>
<dbReference type="SUPFAM" id="SSF53067">
    <property type="entry name" value="Actin-like ATPase domain"/>
    <property type="match status" value="2"/>
</dbReference>
<feature type="binding site" evidence="7">
    <location>
        <begin position="332"/>
        <end position="336"/>
    </location>
    <ligand>
        <name>ATP</name>
        <dbReference type="ChEBI" id="CHEBI:30616"/>
    </ligand>
</feature>
<keyword evidence="6 7" id="KW-0067">ATP-binding</keyword>
<dbReference type="GO" id="GO:0005737">
    <property type="term" value="C:cytoplasm"/>
    <property type="evidence" value="ECO:0007669"/>
    <property type="project" value="UniProtKB-SubCell"/>
</dbReference>
<dbReference type="Pfam" id="PF00871">
    <property type="entry name" value="Acetate_kinase"/>
    <property type="match status" value="1"/>
</dbReference>
<dbReference type="Proteomes" id="UP000008457">
    <property type="component" value="Chromosome"/>
</dbReference>
<feature type="binding site" evidence="7">
    <location>
        <position position="385"/>
    </location>
    <ligand>
        <name>Mg(2+)</name>
        <dbReference type="ChEBI" id="CHEBI:18420"/>
    </ligand>
</feature>
<dbReference type="PRINTS" id="PR00471">
    <property type="entry name" value="ACETATEKNASE"/>
</dbReference>
<dbReference type="HAMAP" id="MF_00020">
    <property type="entry name" value="Acetate_kinase"/>
    <property type="match status" value="1"/>
</dbReference>
<dbReference type="CDD" id="cd24010">
    <property type="entry name" value="ASKHA_NBD_AcK_PK"/>
    <property type="match status" value="1"/>
</dbReference>
<keyword evidence="10" id="KW-1185">Reference proteome</keyword>
<dbReference type="InterPro" id="IPR023865">
    <property type="entry name" value="Aliphatic_acid_kinase_CS"/>
</dbReference>
<comment type="pathway">
    <text evidence="7">Metabolic intermediate biosynthesis; acetyl-CoA biosynthesis; acetyl-CoA from acetate: step 1/2.</text>
</comment>
<evidence type="ECO:0000256" key="3">
    <source>
        <dbReference type="ARBA" id="ARBA00022679"/>
    </source>
</evidence>
<accession>F4A046</accession>
<evidence type="ECO:0000313" key="9">
    <source>
        <dbReference type="EMBL" id="AEE96880.1"/>
    </source>
</evidence>
<dbReference type="eggNOG" id="COG0282">
    <property type="taxonomic scope" value="Bacteria"/>
</dbReference>
<dbReference type="GO" id="GO:0006083">
    <property type="term" value="P:acetate metabolic process"/>
    <property type="evidence" value="ECO:0007669"/>
    <property type="project" value="TreeGrafter"/>
</dbReference>
<protein>
    <recommendedName>
        <fullName evidence="7">Acetate kinase</fullName>
        <ecNumber evidence="7">2.7.2.1</ecNumber>
    </recommendedName>
    <alternativeName>
        <fullName evidence="7">Acetokinase</fullName>
    </alternativeName>
</protein>
<comment type="subunit">
    <text evidence="7">Homodimer.</text>
</comment>
<keyword evidence="2 7" id="KW-0963">Cytoplasm</keyword>
<reference evidence="9 10" key="2">
    <citation type="journal article" date="2011" name="Stand. Genomic Sci.">
        <title>Complete genome sequence of Mahella australiensis type strain (50-1 BON).</title>
        <authorList>
            <person name="Sikorski J."/>
            <person name="Teshima H."/>
            <person name="Nolan M."/>
            <person name="Lucas S."/>
            <person name="Hammon N."/>
            <person name="Deshpande S."/>
            <person name="Cheng J.F."/>
            <person name="Pitluck S."/>
            <person name="Liolios K."/>
            <person name="Pagani I."/>
            <person name="Ivanova N."/>
            <person name="Huntemann M."/>
            <person name="Mavromatis K."/>
            <person name="Ovchinikova G."/>
            <person name="Pati A."/>
            <person name="Tapia R."/>
            <person name="Han C."/>
            <person name="Goodwin L."/>
            <person name="Chen A."/>
            <person name="Palaniappan K."/>
            <person name="Land M."/>
            <person name="Hauser L."/>
            <person name="Ngatchou-Djao O.D."/>
            <person name="Rohde M."/>
            <person name="Pukall R."/>
            <person name="Spring S."/>
            <person name="Abt B."/>
            <person name="Goker M."/>
            <person name="Detter J.C."/>
            <person name="Woyke T."/>
            <person name="Bristow J."/>
            <person name="Markowitz V."/>
            <person name="Hugenholtz P."/>
            <person name="Eisen J.A."/>
            <person name="Kyrpides N.C."/>
            <person name="Klenk H.P."/>
            <person name="Lapidus A."/>
        </authorList>
    </citation>
    <scope>NUCLEOTIDE SEQUENCE [LARGE SCALE GENOMIC DNA]</scope>
    <source>
        <strain evidence="10">DSM 15567 / CIP 107919 / 50-1 BON</strain>
    </source>
</reference>
<feature type="binding site" evidence="7">
    <location>
        <begin position="209"/>
        <end position="213"/>
    </location>
    <ligand>
        <name>ATP</name>
        <dbReference type="ChEBI" id="CHEBI:30616"/>
    </ligand>
</feature>
<dbReference type="PANTHER" id="PTHR21060">
    <property type="entry name" value="ACETATE KINASE"/>
    <property type="match status" value="1"/>
</dbReference>
<dbReference type="InterPro" id="IPR043129">
    <property type="entry name" value="ATPase_NBD"/>
</dbReference>
<keyword evidence="7" id="KW-0479">Metal-binding</keyword>
<dbReference type="STRING" id="697281.Mahau_1699"/>
<dbReference type="PIRSF" id="PIRSF000722">
    <property type="entry name" value="Acetate_prop_kin"/>
    <property type="match status" value="1"/>
</dbReference>
<dbReference type="KEGG" id="mas:Mahau_1699"/>
<dbReference type="GO" id="GO:0008776">
    <property type="term" value="F:acetate kinase activity"/>
    <property type="evidence" value="ECO:0007669"/>
    <property type="project" value="UniProtKB-UniRule"/>
</dbReference>
<dbReference type="PANTHER" id="PTHR21060:SF15">
    <property type="entry name" value="ACETATE KINASE-RELATED"/>
    <property type="match status" value="1"/>
</dbReference>
<dbReference type="InterPro" id="IPR000890">
    <property type="entry name" value="Aliphatic_acid_kin_short-chain"/>
</dbReference>
<comment type="similarity">
    <text evidence="1 7 8">Belongs to the acetokinase family.</text>
</comment>
<dbReference type="EC" id="2.7.2.1" evidence="7"/>
<dbReference type="HOGENOM" id="CLU_020352_0_1_9"/>
<gene>
    <name evidence="7" type="primary">ackA</name>
    <name evidence="9" type="ordered locus">Mahau_1699</name>
</gene>
<feature type="active site" description="Proton donor/acceptor" evidence="7">
    <location>
        <position position="149"/>
    </location>
</feature>
<evidence type="ECO:0000256" key="5">
    <source>
        <dbReference type="ARBA" id="ARBA00022777"/>
    </source>
</evidence>
<evidence type="ECO:0000256" key="6">
    <source>
        <dbReference type="ARBA" id="ARBA00022840"/>
    </source>
</evidence>
<evidence type="ECO:0000256" key="4">
    <source>
        <dbReference type="ARBA" id="ARBA00022741"/>
    </source>
</evidence>
<dbReference type="UniPathway" id="UPA00340">
    <property type="reaction ID" value="UER00458"/>
</dbReference>
<dbReference type="RefSeq" id="WP_013781308.1">
    <property type="nucleotide sequence ID" value="NC_015520.1"/>
</dbReference>
<comment type="catalytic activity">
    <reaction evidence="7">
        <text>acetate + ATP = acetyl phosphate + ADP</text>
        <dbReference type="Rhea" id="RHEA:11352"/>
        <dbReference type="ChEBI" id="CHEBI:22191"/>
        <dbReference type="ChEBI" id="CHEBI:30089"/>
        <dbReference type="ChEBI" id="CHEBI:30616"/>
        <dbReference type="ChEBI" id="CHEBI:456216"/>
        <dbReference type="EC" id="2.7.2.1"/>
    </reaction>
</comment>
<sequence>MNILVINAGSSSLKYQLIDMTTESVRAKGNVERIGLDGSVLKHQYNGNGKAEIKQDVQDHLEAFKLVIKAITDPEYGVIKDISKISAVGHRMVNGGERFIDPILLTDEIIETMKNEVIEFAPLHNPGALMGMEACRKLMPDTPMVVVVDTEFFKTLPRYAYMYGLPYDVYTQYKIRRYGAHGTSHKYVSLRAAKMLGKAPEEVKLITCHLGNGSSISAVSHGKAIDTSMGFTPLEGLIMGTRSGDLDPAVVTYLMEKKGMSPSEMNDYLNKESGILGISGVSSDLRDVEDAAVAGNERAQLAMDMLCYRAKKYIGSYIAALNGVDALVFTAGIGENNATVRNGICQGLENLGIKLDLEKNKVRGIEADISAEDSKVKVFVVPTNEELMIARETRSIVEGQN</sequence>
<evidence type="ECO:0000256" key="8">
    <source>
        <dbReference type="RuleBase" id="RU003835"/>
    </source>
</evidence>
<feature type="site" description="Transition state stabilizer" evidence="7">
    <location>
        <position position="242"/>
    </location>
</feature>
<dbReference type="GO" id="GO:0000287">
    <property type="term" value="F:magnesium ion binding"/>
    <property type="evidence" value="ECO:0007669"/>
    <property type="project" value="UniProtKB-UniRule"/>
</dbReference>
<dbReference type="InterPro" id="IPR004372">
    <property type="entry name" value="Ac/propionate_kinase"/>
</dbReference>
<feature type="binding site" evidence="7">
    <location>
        <position position="7"/>
    </location>
    <ligand>
        <name>Mg(2+)</name>
        <dbReference type="ChEBI" id="CHEBI:18420"/>
    </ligand>
</feature>
<evidence type="ECO:0000256" key="7">
    <source>
        <dbReference type="HAMAP-Rule" id="MF_00020"/>
    </source>
</evidence>
<evidence type="ECO:0000256" key="1">
    <source>
        <dbReference type="ARBA" id="ARBA00008748"/>
    </source>
</evidence>
<dbReference type="PROSITE" id="PS01076">
    <property type="entry name" value="ACETATE_KINASE_2"/>
    <property type="match status" value="1"/>
</dbReference>
<evidence type="ECO:0000256" key="2">
    <source>
        <dbReference type="ARBA" id="ARBA00022490"/>
    </source>
</evidence>
<comment type="cofactor">
    <cofactor evidence="7">
        <name>Mg(2+)</name>
        <dbReference type="ChEBI" id="CHEBI:18420"/>
    </cofactor>
    <cofactor evidence="7">
        <name>Mn(2+)</name>
        <dbReference type="ChEBI" id="CHEBI:29035"/>
    </cofactor>
    <text evidence="7">Mg(2+). Can also accept Mn(2+).</text>
</comment>
<feature type="binding site" evidence="7">
    <location>
        <begin position="284"/>
        <end position="286"/>
    </location>
    <ligand>
        <name>ATP</name>
        <dbReference type="ChEBI" id="CHEBI:30616"/>
    </ligand>
</feature>
<organism evidence="9 10">
    <name type="scientific">Mahella australiensis (strain DSM 15567 / CIP 107919 / 50-1 BON)</name>
    <dbReference type="NCBI Taxonomy" id="697281"/>
    <lineage>
        <taxon>Bacteria</taxon>
        <taxon>Bacillati</taxon>
        <taxon>Bacillota</taxon>
        <taxon>Clostridia</taxon>
        <taxon>Thermoanaerobacterales</taxon>
        <taxon>Thermoanaerobacterales Family IV. Incertae Sedis</taxon>
        <taxon>Mahella</taxon>
    </lineage>
</organism>
<dbReference type="OrthoDB" id="9802453at2"/>
<comment type="function">
    <text evidence="7">Catalyzes the formation of acetyl phosphate from acetate and ATP. Can also catalyze the reverse reaction.</text>
</comment>
<dbReference type="NCBIfam" id="TIGR00016">
    <property type="entry name" value="ackA"/>
    <property type="match status" value="1"/>
</dbReference>
<dbReference type="EMBL" id="CP002360">
    <property type="protein sequence ID" value="AEE96880.1"/>
    <property type="molecule type" value="Genomic_DNA"/>
</dbReference>
<dbReference type="GO" id="GO:0005524">
    <property type="term" value="F:ATP binding"/>
    <property type="evidence" value="ECO:0007669"/>
    <property type="project" value="UniProtKB-KW"/>
</dbReference>
<dbReference type="Gene3D" id="3.30.420.40">
    <property type="match status" value="2"/>
</dbReference>
<proteinExistence type="inferred from homology"/>
<dbReference type="AlphaFoldDB" id="F4A046"/>
<comment type="subcellular location">
    <subcellularLocation>
        <location evidence="7">Cytoplasm</location>
    </subcellularLocation>
</comment>
<reference evidence="10" key="1">
    <citation type="submission" date="2010-11" db="EMBL/GenBank/DDBJ databases">
        <title>The complete genome of Mahella australiensis DSM 15567.</title>
        <authorList>
            <consortium name="US DOE Joint Genome Institute (JGI-PGF)"/>
            <person name="Lucas S."/>
            <person name="Copeland A."/>
            <person name="Lapidus A."/>
            <person name="Bruce D."/>
            <person name="Goodwin L."/>
            <person name="Pitluck S."/>
            <person name="Kyrpides N."/>
            <person name="Mavromatis K."/>
            <person name="Pagani I."/>
            <person name="Ivanova N."/>
            <person name="Teshima H."/>
            <person name="Brettin T."/>
            <person name="Detter J.C."/>
            <person name="Han C."/>
            <person name="Tapia R."/>
            <person name="Land M."/>
            <person name="Hauser L."/>
            <person name="Markowitz V."/>
            <person name="Cheng J.-F."/>
            <person name="Hugenholtz P."/>
            <person name="Woyke T."/>
            <person name="Wu D."/>
            <person name="Spring S."/>
            <person name="Pukall R."/>
            <person name="Steenblock K."/>
            <person name="Schneider S."/>
            <person name="Klenk H.-P."/>
            <person name="Eisen J.A."/>
        </authorList>
    </citation>
    <scope>NUCLEOTIDE SEQUENCE [LARGE SCALE GENOMIC DNA]</scope>
    <source>
        <strain evidence="10">DSM 15567 / CIP 107919 / 50-1 BON</strain>
    </source>
</reference>
<feature type="binding site" evidence="7">
    <location>
        <position position="91"/>
    </location>
    <ligand>
        <name>substrate</name>
    </ligand>
</feature>
<keyword evidence="4 7" id="KW-0547">Nucleotide-binding</keyword>
<feature type="binding site" evidence="7">
    <location>
        <position position="14"/>
    </location>
    <ligand>
        <name>ATP</name>
        <dbReference type="ChEBI" id="CHEBI:30616"/>
    </ligand>
</feature>
<dbReference type="PROSITE" id="PS01075">
    <property type="entry name" value="ACETATE_KINASE_1"/>
    <property type="match status" value="1"/>
</dbReference>
<evidence type="ECO:0000313" key="10">
    <source>
        <dbReference type="Proteomes" id="UP000008457"/>
    </source>
</evidence>
<dbReference type="GO" id="GO:0006085">
    <property type="term" value="P:acetyl-CoA biosynthetic process"/>
    <property type="evidence" value="ECO:0007669"/>
    <property type="project" value="UniProtKB-UniRule"/>
</dbReference>